<gene>
    <name evidence="1" type="ORF">FOXB_00526</name>
</gene>
<dbReference type="AlphaFoldDB" id="F9F2A2"/>
<organism evidence="1">
    <name type="scientific">Fusarium oxysporum (strain Fo5176)</name>
    <name type="common">Fusarium vascular wilt</name>
    <dbReference type="NCBI Taxonomy" id="660025"/>
    <lineage>
        <taxon>Eukaryota</taxon>
        <taxon>Fungi</taxon>
        <taxon>Dikarya</taxon>
        <taxon>Ascomycota</taxon>
        <taxon>Pezizomycotina</taxon>
        <taxon>Sordariomycetes</taxon>
        <taxon>Hypocreomycetidae</taxon>
        <taxon>Hypocreales</taxon>
        <taxon>Nectriaceae</taxon>
        <taxon>Fusarium</taxon>
        <taxon>Fusarium oxysporum species complex</taxon>
    </lineage>
</organism>
<name>F9F2A2_FUSOF</name>
<dbReference type="OrthoDB" id="5100247at2759"/>
<reference evidence="1" key="1">
    <citation type="journal article" date="2012" name="Mol. Plant Microbe Interact.">
        <title>A highly conserved effector in Fusarium oxysporum is required for full virulence on Arabidopsis.</title>
        <authorList>
            <person name="Thatcher L.F."/>
            <person name="Gardiner D.M."/>
            <person name="Kazan K."/>
            <person name="Manners J."/>
        </authorList>
    </citation>
    <scope>NUCLEOTIDE SEQUENCE [LARGE SCALE GENOMIC DNA]</scope>
    <source>
        <strain evidence="1">Fo5176</strain>
    </source>
</reference>
<dbReference type="STRING" id="660025.F9F2A2"/>
<sequence>MGRGSTEEVRCYIQPLVPVGSHILQPLNTSVSVHYRPKYWEICMNFHHIIHLLHNSQEYCTPKSLFNDMSHNDTETPEYLFLDIPMKQVLEQDGIQVEEPWGRLYINAIHEGRFGDAIWGRYHMLGDVEDGKVEGEDMNMAESIKQDAIGYKQHDREDFDKAVSFYKEHMNSGDGHPEVLGIIFGVDREDSRAVRVIVLELTLDSTAA</sequence>
<proteinExistence type="predicted"/>
<comment type="caution">
    <text evidence="1">The sequence shown here is derived from an EMBL/GenBank/DDBJ whole genome shotgun (WGS) entry which is preliminary data.</text>
</comment>
<dbReference type="EMBL" id="AFQF01000133">
    <property type="protein sequence ID" value="EGU88945.1"/>
    <property type="molecule type" value="Genomic_DNA"/>
</dbReference>
<evidence type="ECO:0000313" key="1">
    <source>
        <dbReference type="EMBL" id="EGU88945.1"/>
    </source>
</evidence>
<protein>
    <submittedName>
        <fullName evidence="1">Uncharacterized protein</fullName>
    </submittedName>
</protein>
<accession>F9F2A2</accession>